<evidence type="ECO:0000313" key="3">
    <source>
        <dbReference type="EMBL" id="MFD1783072.1"/>
    </source>
</evidence>
<accession>A0ABW4MYN4</accession>
<evidence type="ECO:0000313" key="4">
    <source>
        <dbReference type="Proteomes" id="UP001597237"/>
    </source>
</evidence>
<feature type="transmembrane region" description="Helical" evidence="2">
    <location>
        <begin position="6"/>
        <end position="23"/>
    </location>
</feature>
<organism evidence="3 4">
    <name type="scientific">Phenylobacterium terrae</name>
    <dbReference type="NCBI Taxonomy" id="2665495"/>
    <lineage>
        <taxon>Bacteria</taxon>
        <taxon>Pseudomonadati</taxon>
        <taxon>Pseudomonadota</taxon>
        <taxon>Alphaproteobacteria</taxon>
        <taxon>Caulobacterales</taxon>
        <taxon>Caulobacteraceae</taxon>
        <taxon>Phenylobacterium</taxon>
    </lineage>
</organism>
<proteinExistence type="predicted"/>
<name>A0ABW4MYN4_9CAUL</name>
<gene>
    <name evidence="3" type="ORF">ACFSC0_06675</name>
</gene>
<keyword evidence="2" id="KW-0472">Membrane</keyword>
<keyword evidence="2" id="KW-0812">Transmembrane</keyword>
<keyword evidence="2" id="KW-1133">Transmembrane helix</keyword>
<reference evidence="4" key="1">
    <citation type="journal article" date="2019" name="Int. J. Syst. Evol. Microbiol.">
        <title>The Global Catalogue of Microorganisms (GCM) 10K type strain sequencing project: providing services to taxonomists for standard genome sequencing and annotation.</title>
        <authorList>
            <consortium name="The Broad Institute Genomics Platform"/>
            <consortium name="The Broad Institute Genome Sequencing Center for Infectious Disease"/>
            <person name="Wu L."/>
            <person name="Ma J."/>
        </authorList>
    </citation>
    <scope>NUCLEOTIDE SEQUENCE [LARGE SCALE GENOMIC DNA]</scope>
    <source>
        <strain evidence="4">DFY28</strain>
    </source>
</reference>
<feature type="region of interest" description="Disordered" evidence="1">
    <location>
        <begin position="27"/>
        <end position="49"/>
    </location>
</feature>
<protein>
    <submittedName>
        <fullName evidence="3">Uncharacterized protein</fullName>
    </submittedName>
</protein>
<sequence>METPALIGAAVLGVLILLLAISLTPMGRSRKAGGGYSHSRDDYDSGDGD</sequence>
<dbReference type="Proteomes" id="UP001597237">
    <property type="component" value="Unassembled WGS sequence"/>
</dbReference>
<keyword evidence="4" id="KW-1185">Reference proteome</keyword>
<dbReference type="EMBL" id="JBHUEY010000001">
    <property type="protein sequence ID" value="MFD1783072.1"/>
    <property type="molecule type" value="Genomic_DNA"/>
</dbReference>
<evidence type="ECO:0000256" key="2">
    <source>
        <dbReference type="SAM" id="Phobius"/>
    </source>
</evidence>
<evidence type="ECO:0000256" key="1">
    <source>
        <dbReference type="SAM" id="MobiDB-lite"/>
    </source>
</evidence>
<dbReference type="RefSeq" id="WP_377284220.1">
    <property type="nucleotide sequence ID" value="NZ_JBHRSI010000015.1"/>
</dbReference>
<comment type="caution">
    <text evidence="3">The sequence shown here is derived from an EMBL/GenBank/DDBJ whole genome shotgun (WGS) entry which is preliminary data.</text>
</comment>